<reference evidence="1 2" key="1">
    <citation type="submission" date="2017-03" db="EMBL/GenBank/DDBJ databases">
        <title>Genomes of endolithic fungi from Antarctica.</title>
        <authorList>
            <person name="Coleine C."/>
            <person name="Masonjones S."/>
            <person name="Stajich J.E."/>
        </authorList>
    </citation>
    <scope>NUCLEOTIDE SEQUENCE [LARGE SCALE GENOMIC DNA]</scope>
    <source>
        <strain evidence="1 2">CCFEE 6314</strain>
    </source>
</reference>
<dbReference type="EMBL" id="NAJM01000035">
    <property type="protein sequence ID" value="RVX68769.1"/>
    <property type="molecule type" value="Genomic_DNA"/>
</dbReference>
<accession>A0A438MYH3</accession>
<proteinExistence type="predicted"/>
<evidence type="ECO:0000313" key="1">
    <source>
        <dbReference type="EMBL" id="RVX68769.1"/>
    </source>
</evidence>
<protein>
    <submittedName>
        <fullName evidence="1">Uncharacterized protein</fullName>
    </submittedName>
</protein>
<organism evidence="1 2">
    <name type="scientific">Exophiala mesophila</name>
    <name type="common">Black yeast-like fungus</name>
    <dbReference type="NCBI Taxonomy" id="212818"/>
    <lineage>
        <taxon>Eukaryota</taxon>
        <taxon>Fungi</taxon>
        <taxon>Dikarya</taxon>
        <taxon>Ascomycota</taxon>
        <taxon>Pezizomycotina</taxon>
        <taxon>Eurotiomycetes</taxon>
        <taxon>Chaetothyriomycetidae</taxon>
        <taxon>Chaetothyriales</taxon>
        <taxon>Herpotrichiellaceae</taxon>
        <taxon>Exophiala</taxon>
    </lineage>
</organism>
<comment type="caution">
    <text evidence="1">The sequence shown here is derived from an EMBL/GenBank/DDBJ whole genome shotgun (WGS) entry which is preliminary data.</text>
</comment>
<name>A0A438MYH3_EXOME</name>
<evidence type="ECO:0000313" key="2">
    <source>
        <dbReference type="Proteomes" id="UP000288859"/>
    </source>
</evidence>
<dbReference type="AlphaFoldDB" id="A0A438MYH3"/>
<gene>
    <name evidence="1" type="ORF">B0A52_07655</name>
</gene>
<sequence length="94" mass="10504">MPGDAFEIQLTPSLLVFPAVPVASTLPWLTPLALGITIFDPSTAKEDPATLYNSLLPAPTKSWSFFQPFIAFKRPPLEFTSSYLTFNLDRFRIL</sequence>
<dbReference type="Proteomes" id="UP000288859">
    <property type="component" value="Unassembled WGS sequence"/>
</dbReference>